<dbReference type="GO" id="GO:0033063">
    <property type="term" value="C:Rad51B-Rad51C-Rad51D-XRCC2 complex"/>
    <property type="evidence" value="ECO:0007669"/>
    <property type="project" value="TreeGrafter"/>
</dbReference>
<dbReference type="AlphaFoldDB" id="A0A182QIY8"/>
<accession>A0A182QIY8</accession>
<reference evidence="10" key="1">
    <citation type="submission" date="2014-01" db="EMBL/GenBank/DDBJ databases">
        <title>The Genome Sequence of Anopheles farauti FAR1 (V2).</title>
        <authorList>
            <consortium name="The Broad Institute Genomics Platform"/>
            <person name="Neafsey D.E."/>
            <person name="Besansky N."/>
            <person name="Howell P."/>
            <person name="Walton C."/>
            <person name="Young S.K."/>
            <person name="Zeng Q."/>
            <person name="Gargeya S."/>
            <person name="Fitzgerald M."/>
            <person name="Haas B."/>
            <person name="Abouelleil A."/>
            <person name="Allen A.W."/>
            <person name="Alvarado L."/>
            <person name="Arachchi H.M."/>
            <person name="Berlin A.M."/>
            <person name="Chapman S.B."/>
            <person name="Gainer-Dewar J."/>
            <person name="Goldberg J."/>
            <person name="Griggs A."/>
            <person name="Gujja S."/>
            <person name="Hansen M."/>
            <person name="Howarth C."/>
            <person name="Imamovic A."/>
            <person name="Ireland A."/>
            <person name="Larimer J."/>
            <person name="McCowan C."/>
            <person name="Murphy C."/>
            <person name="Pearson M."/>
            <person name="Poon T.W."/>
            <person name="Priest M."/>
            <person name="Roberts A."/>
            <person name="Saif S."/>
            <person name="Shea T."/>
            <person name="Sisk P."/>
            <person name="Sykes S."/>
            <person name="Wortman J."/>
            <person name="Nusbaum C."/>
            <person name="Birren B."/>
        </authorList>
    </citation>
    <scope>NUCLEOTIDE SEQUENCE [LARGE SCALE GENOMIC DNA]</scope>
    <source>
        <strain evidence="10">FAR1</strain>
    </source>
</reference>
<evidence type="ECO:0000313" key="10">
    <source>
        <dbReference type="Proteomes" id="UP000075886"/>
    </source>
</evidence>
<feature type="domain" description="RecA family profile 1" evidence="8">
    <location>
        <begin position="17"/>
        <end position="246"/>
    </location>
</feature>
<evidence type="ECO:0000256" key="1">
    <source>
        <dbReference type="ARBA" id="ARBA00004123"/>
    </source>
</evidence>
<protein>
    <recommendedName>
        <fullName evidence="7">DNA repair protein RAD51 homolog 3</fullName>
    </recommendedName>
</protein>
<evidence type="ECO:0000256" key="6">
    <source>
        <dbReference type="ARBA" id="ARBA00023242"/>
    </source>
</evidence>
<comment type="subcellular location">
    <subcellularLocation>
        <location evidence="1">Nucleus</location>
    </subcellularLocation>
</comment>
<proteinExistence type="predicted"/>
<keyword evidence="2" id="KW-0547">Nucleotide-binding</keyword>
<keyword evidence="4" id="KW-0067">ATP-binding</keyword>
<dbReference type="GO" id="GO:0000707">
    <property type="term" value="P:meiotic DNA recombinase assembly"/>
    <property type="evidence" value="ECO:0007669"/>
    <property type="project" value="TreeGrafter"/>
</dbReference>
<keyword evidence="5" id="KW-0234">DNA repair</keyword>
<dbReference type="STRING" id="69004.A0A182QIY8"/>
<keyword evidence="3" id="KW-0227">DNA damage</keyword>
<dbReference type="Pfam" id="PF08423">
    <property type="entry name" value="Rad51"/>
    <property type="match status" value="1"/>
</dbReference>
<evidence type="ECO:0000256" key="7">
    <source>
        <dbReference type="ARBA" id="ARBA00040674"/>
    </source>
</evidence>
<dbReference type="InterPro" id="IPR013632">
    <property type="entry name" value="Rad51_C"/>
</dbReference>
<keyword evidence="10" id="KW-1185">Reference proteome</keyword>
<reference evidence="9" key="2">
    <citation type="submission" date="2020-05" db="UniProtKB">
        <authorList>
            <consortium name="EnsemblMetazoa"/>
        </authorList>
    </citation>
    <scope>IDENTIFICATION</scope>
    <source>
        <strain evidence="9">FAR1</strain>
    </source>
</reference>
<dbReference type="VEuPathDB" id="VectorBase:AFAF011149"/>
<dbReference type="EMBL" id="AXCN02000039">
    <property type="status" value="NOT_ANNOTATED_CDS"/>
    <property type="molecule type" value="Genomic_DNA"/>
</dbReference>
<dbReference type="GO" id="GO:0033065">
    <property type="term" value="C:Rad51C-XRCC3 complex"/>
    <property type="evidence" value="ECO:0007669"/>
    <property type="project" value="TreeGrafter"/>
</dbReference>
<dbReference type="InterPro" id="IPR020588">
    <property type="entry name" value="RecA_ATP-bd"/>
</dbReference>
<evidence type="ECO:0000256" key="5">
    <source>
        <dbReference type="ARBA" id="ARBA00023204"/>
    </source>
</evidence>
<dbReference type="PANTHER" id="PTHR46239:SF1">
    <property type="entry name" value="DNA REPAIR PROTEIN RAD51 HOMOLOG 3"/>
    <property type="match status" value="1"/>
</dbReference>
<dbReference type="GO" id="GO:0140664">
    <property type="term" value="F:ATP-dependent DNA damage sensor activity"/>
    <property type="evidence" value="ECO:0007669"/>
    <property type="project" value="InterPro"/>
</dbReference>
<name>A0A182QIY8_9DIPT</name>
<dbReference type="InterPro" id="IPR052093">
    <property type="entry name" value="HR_Repair_Mediator"/>
</dbReference>
<dbReference type="InterPro" id="IPR027417">
    <property type="entry name" value="P-loop_NTPase"/>
</dbReference>
<dbReference type="GO" id="GO:0005524">
    <property type="term" value="F:ATP binding"/>
    <property type="evidence" value="ECO:0007669"/>
    <property type="project" value="UniProtKB-KW"/>
</dbReference>
<organism evidence="9 10">
    <name type="scientific">Anopheles farauti</name>
    <dbReference type="NCBI Taxonomy" id="69004"/>
    <lineage>
        <taxon>Eukaryota</taxon>
        <taxon>Metazoa</taxon>
        <taxon>Ecdysozoa</taxon>
        <taxon>Arthropoda</taxon>
        <taxon>Hexapoda</taxon>
        <taxon>Insecta</taxon>
        <taxon>Pterygota</taxon>
        <taxon>Neoptera</taxon>
        <taxon>Endopterygota</taxon>
        <taxon>Diptera</taxon>
        <taxon>Nematocera</taxon>
        <taxon>Culicoidea</taxon>
        <taxon>Culicidae</taxon>
        <taxon>Anophelinae</taxon>
        <taxon>Anopheles</taxon>
    </lineage>
</organism>
<dbReference type="SUPFAM" id="SSF52540">
    <property type="entry name" value="P-loop containing nucleoside triphosphate hydrolases"/>
    <property type="match status" value="1"/>
</dbReference>
<dbReference type="GO" id="GO:0005657">
    <property type="term" value="C:replication fork"/>
    <property type="evidence" value="ECO:0007669"/>
    <property type="project" value="TreeGrafter"/>
</dbReference>
<dbReference type="PROSITE" id="PS50162">
    <property type="entry name" value="RECA_2"/>
    <property type="match status" value="1"/>
</dbReference>
<keyword evidence="6" id="KW-0539">Nucleus</keyword>
<dbReference type="GO" id="GO:0007131">
    <property type="term" value="P:reciprocal meiotic recombination"/>
    <property type="evidence" value="ECO:0007669"/>
    <property type="project" value="TreeGrafter"/>
</dbReference>
<dbReference type="Gene3D" id="3.40.50.300">
    <property type="entry name" value="P-loop containing nucleotide triphosphate hydrolases"/>
    <property type="match status" value="2"/>
</dbReference>
<evidence type="ECO:0000259" key="8">
    <source>
        <dbReference type="PROSITE" id="PS50162"/>
    </source>
</evidence>
<dbReference type="EnsemblMetazoa" id="AFAF011149-RA">
    <property type="protein sequence ID" value="AFAF011149-PA"/>
    <property type="gene ID" value="AFAF011149"/>
</dbReference>
<evidence type="ECO:0000313" key="9">
    <source>
        <dbReference type="EnsemblMetazoa" id="AFAF011149-PA"/>
    </source>
</evidence>
<dbReference type="GO" id="GO:0000400">
    <property type="term" value="F:four-way junction DNA binding"/>
    <property type="evidence" value="ECO:0007669"/>
    <property type="project" value="TreeGrafter"/>
</dbReference>
<dbReference type="GO" id="GO:0008821">
    <property type="term" value="F:crossover junction DNA endonuclease activity"/>
    <property type="evidence" value="ECO:0007669"/>
    <property type="project" value="TreeGrafter"/>
</dbReference>
<evidence type="ECO:0000256" key="2">
    <source>
        <dbReference type="ARBA" id="ARBA00022741"/>
    </source>
</evidence>
<evidence type="ECO:0000256" key="4">
    <source>
        <dbReference type="ARBA" id="ARBA00022840"/>
    </source>
</evidence>
<dbReference type="PANTHER" id="PTHR46239">
    <property type="entry name" value="DNA REPAIR PROTEIN RAD51 HOMOLOG 3 RAD51C"/>
    <property type="match status" value="1"/>
</dbReference>
<dbReference type="Proteomes" id="UP000075886">
    <property type="component" value="Unassembled WGS sequence"/>
</dbReference>
<sequence>MRMFETSALDLWREEENRTGLVTFCKDLDLALGSGIAAGTITELCGPPGSGKTQLCLQLAVNVKIPRLLGGIEGCAAYLDTNYGFSPHRIQDMSKACHNHCANIAILHGLNQEELLAGFTEANALDDINYAHVSDCSQLLEALAILQNRLYDGEKAIVTNDVTTRISDAADASQQPDEPQIVPALGGSHTHKINQRILLGRDETNADCSTKPPTYLASVVKSHFKPEVTVAFRIEATGIRGVKCKV</sequence>
<evidence type="ECO:0000256" key="3">
    <source>
        <dbReference type="ARBA" id="ARBA00022763"/>
    </source>
</evidence>